<dbReference type="STRING" id="688246.Premu_0605"/>
<protein>
    <submittedName>
        <fullName evidence="2">Upstream binding protein 1</fullName>
    </submittedName>
</protein>
<feature type="region of interest" description="Disordered" evidence="1">
    <location>
        <begin position="22"/>
        <end position="46"/>
    </location>
</feature>
<evidence type="ECO:0000313" key="2">
    <source>
        <dbReference type="EMBL" id="EGN56081.1"/>
    </source>
</evidence>
<dbReference type="RefSeq" id="WP_007572995.1">
    <property type="nucleotide sequence ID" value="NZ_BPTS01000001.1"/>
</dbReference>
<gene>
    <name evidence="2" type="ORF">Premu_0605</name>
</gene>
<reference evidence="3" key="1">
    <citation type="journal article" date="2011" name="Stand. Genomic Sci.">
        <title>Non-contiguous finished genome sequence of the opportunistic oral pathogen Prevotella multisaccharivorax type strain (PPPA20).</title>
        <authorList>
            <person name="Pati A."/>
            <person name="Gronow S."/>
            <person name="Lu M."/>
            <person name="Lapidus A."/>
            <person name="Nolan M."/>
            <person name="Lucas S."/>
            <person name="Hammon N."/>
            <person name="Deshpande S."/>
            <person name="Cheng J.F."/>
            <person name="Tapia R."/>
            <person name="Han C."/>
            <person name="Goodwin L."/>
            <person name="Pitluck S."/>
            <person name="Liolios K."/>
            <person name="Pagani I."/>
            <person name="Mavromatis K."/>
            <person name="Mikhailova N."/>
            <person name="Huntemann M."/>
            <person name="Chen A."/>
            <person name="Palaniappan K."/>
            <person name="Land M."/>
            <person name="Hauser L."/>
            <person name="Detter J.C."/>
            <person name="Brambilla E.M."/>
            <person name="Rohde M."/>
            <person name="Goker M."/>
            <person name="Woyke T."/>
            <person name="Bristow J."/>
            <person name="Eisen J.A."/>
            <person name="Markowitz V."/>
            <person name="Hugenholtz P."/>
            <person name="Kyrpides N.C."/>
            <person name="Klenk H.P."/>
            <person name="Ivanova N."/>
        </authorList>
    </citation>
    <scope>NUCLEOTIDE SEQUENCE [LARGE SCALE GENOMIC DNA]</scope>
    <source>
        <strain evidence="3">DSM 17128</strain>
    </source>
</reference>
<name>F8N5R9_9BACT</name>
<accession>F8N5R9</accession>
<dbReference type="EMBL" id="GL945017">
    <property type="protein sequence ID" value="EGN56081.1"/>
    <property type="molecule type" value="Genomic_DNA"/>
</dbReference>
<sequence length="70" mass="7715">MKKDKYVQPIIDVIELDEEESLLGRNSNPTTAGGGLTPGNGGDSIMHAKRYLPNEEEEMVGSKVWRKLGN</sequence>
<evidence type="ECO:0000313" key="3">
    <source>
        <dbReference type="Proteomes" id="UP000002772"/>
    </source>
</evidence>
<organism evidence="2 3">
    <name type="scientific">Hallella multisaccharivorax DSM 17128</name>
    <dbReference type="NCBI Taxonomy" id="688246"/>
    <lineage>
        <taxon>Bacteria</taxon>
        <taxon>Pseudomonadati</taxon>
        <taxon>Bacteroidota</taxon>
        <taxon>Bacteroidia</taxon>
        <taxon>Bacteroidales</taxon>
        <taxon>Prevotellaceae</taxon>
        <taxon>Hallella</taxon>
    </lineage>
</organism>
<keyword evidence="3" id="KW-1185">Reference proteome</keyword>
<evidence type="ECO:0000256" key="1">
    <source>
        <dbReference type="SAM" id="MobiDB-lite"/>
    </source>
</evidence>
<feature type="compositionally biased region" description="Gly residues" evidence="1">
    <location>
        <begin position="32"/>
        <end position="42"/>
    </location>
</feature>
<dbReference type="HOGENOM" id="CLU_2754527_0_0_10"/>
<proteinExistence type="predicted"/>
<dbReference type="AlphaFoldDB" id="F8N5R9"/>
<dbReference type="Proteomes" id="UP000002772">
    <property type="component" value="Unassembled WGS sequence"/>
</dbReference>